<keyword evidence="2" id="KW-1185">Reference proteome</keyword>
<dbReference type="RefSeq" id="WP_235310091.1">
    <property type="nucleotide sequence ID" value="NZ_JAKGAS010000001.1"/>
</dbReference>
<dbReference type="Gene3D" id="1.20.120.1930">
    <property type="entry name" value="Uncharacterised protein PF16691, DUF5062"/>
    <property type="match status" value="1"/>
</dbReference>
<dbReference type="Proteomes" id="UP001521137">
    <property type="component" value="Unassembled WGS sequence"/>
</dbReference>
<sequence>MKKIPNETQLLKKALVVGEAYAKNRGFKTFSASDASKHKVECIYRLLVNDKLITPLPADGEDLLSMKHKLAVWLRNKLPKDHELLR</sequence>
<evidence type="ECO:0000313" key="2">
    <source>
        <dbReference type="Proteomes" id="UP001521137"/>
    </source>
</evidence>
<dbReference type="EMBL" id="JAKGAS010000001">
    <property type="protein sequence ID" value="MCF2946562.1"/>
    <property type="molecule type" value="Genomic_DNA"/>
</dbReference>
<dbReference type="Pfam" id="PF16691">
    <property type="entry name" value="DUF5062"/>
    <property type="match status" value="1"/>
</dbReference>
<protein>
    <submittedName>
        <fullName evidence="1">DUF5062 family protein</fullName>
    </submittedName>
</protein>
<accession>A0ABS9D246</accession>
<organism evidence="1 2">
    <name type="scientific">Paraglaciecola algarum</name>
    <dbReference type="NCBI Taxonomy" id="3050085"/>
    <lineage>
        <taxon>Bacteria</taxon>
        <taxon>Pseudomonadati</taxon>
        <taxon>Pseudomonadota</taxon>
        <taxon>Gammaproteobacteria</taxon>
        <taxon>Alteromonadales</taxon>
        <taxon>Alteromonadaceae</taxon>
        <taxon>Paraglaciecola</taxon>
    </lineage>
</organism>
<dbReference type="InterPro" id="IPR038316">
    <property type="entry name" value="DUF5062_sf"/>
</dbReference>
<evidence type="ECO:0000313" key="1">
    <source>
        <dbReference type="EMBL" id="MCF2946562.1"/>
    </source>
</evidence>
<gene>
    <name evidence="1" type="ORF">L0668_00435</name>
</gene>
<name>A0ABS9D246_9ALTE</name>
<proteinExistence type="predicted"/>
<comment type="caution">
    <text evidence="1">The sequence shown here is derived from an EMBL/GenBank/DDBJ whole genome shotgun (WGS) entry which is preliminary data.</text>
</comment>
<reference evidence="1 2" key="1">
    <citation type="submission" date="2022-01" db="EMBL/GenBank/DDBJ databases">
        <title>Paraglaciecola sp. G1-23.</title>
        <authorList>
            <person name="Jin M.S."/>
            <person name="Han D.M."/>
            <person name="Kim H.M."/>
            <person name="Jeon C.O."/>
        </authorList>
    </citation>
    <scope>NUCLEOTIDE SEQUENCE [LARGE SCALE GENOMIC DNA]</scope>
    <source>
        <strain evidence="1 2">G1-23</strain>
    </source>
</reference>
<dbReference type="InterPro" id="IPR032036">
    <property type="entry name" value="DUF5062"/>
</dbReference>